<organism evidence="1 2">
    <name type="scientific">Virgibacillus kekensis</name>
    <dbReference type="NCBI Taxonomy" id="202261"/>
    <lineage>
        <taxon>Bacteria</taxon>
        <taxon>Bacillati</taxon>
        <taxon>Bacillota</taxon>
        <taxon>Bacilli</taxon>
        <taxon>Bacillales</taxon>
        <taxon>Bacillaceae</taxon>
        <taxon>Virgibacillus</taxon>
    </lineage>
</organism>
<comment type="caution">
    <text evidence="1">The sequence shown here is derived from an EMBL/GenBank/DDBJ whole genome shotgun (WGS) entry which is preliminary data.</text>
</comment>
<dbReference type="EMBL" id="JBHSFU010000004">
    <property type="protein sequence ID" value="MFC4558128.1"/>
    <property type="molecule type" value="Genomic_DNA"/>
</dbReference>
<proteinExistence type="predicted"/>
<dbReference type="RefSeq" id="WP_390294521.1">
    <property type="nucleotide sequence ID" value="NZ_JBHSFU010000004.1"/>
</dbReference>
<protein>
    <submittedName>
        <fullName evidence="1">Uncharacterized protein</fullName>
    </submittedName>
</protein>
<reference evidence="2" key="1">
    <citation type="journal article" date="2019" name="Int. J. Syst. Evol. Microbiol.">
        <title>The Global Catalogue of Microorganisms (GCM) 10K type strain sequencing project: providing services to taxonomists for standard genome sequencing and annotation.</title>
        <authorList>
            <consortium name="The Broad Institute Genomics Platform"/>
            <consortium name="The Broad Institute Genome Sequencing Center for Infectious Disease"/>
            <person name="Wu L."/>
            <person name="Ma J."/>
        </authorList>
    </citation>
    <scope>NUCLEOTIDE SEQUENCE [LARGE SCALE GENOMIC DNA]</scope>
    <source>
        <strain evidence="2">CGMCC 4.7426</strain>
    </source>
</reference>
<dbReference type="Proteomes" id="UP001595989">
    <property type="component" value="Unassembled WGS sequence"/>
</dbReference>
<evidence type="ECO:0000313" key="1">
    <source>
        <dbReference type="EMBL" id="MFC4558128.1"/>
    </source>
</evidence>
<keyword evidence="2" id="KW-1185">Reference proteome</keyword>
<gene>
    <name evidence="1" type="ORF">ACFO3D_07880</name>
</gene>
<name>A0ABV9DJ74_9BACI</name>
<accession>A0ABV9DJ74</accession>
<evidence type="ECO:0000313" key="2">
    <source>
        <dbReference type="Proteomes" id="UP001595989"/>
    </source>
</evidence>
<sequence>MVSFIELKSELEAKLERKLCNNEVKFLQWMYERYTQEQLKNSPTDLCSGLQTLLAR</sequence>